<dbReference type="RefSeq" id="WP_268598731.1">
    <property type="nucleotide sequence ID" value="NZ_JAMDNP010000057.1"/>
</dbReference>
<evidence type="ECO:0000313" key="1">
    <source>
        <dbReference type="EMBL" id="MCY9763546.1"/>
    </source>
</evidence>
<comment type="caution">
    <text evidence="1">The sequence shown here is derived from an EMBL/GenBank/DDBJ whole genome shotgun (WGS) entry which is preliminary data.</text>
</comment>
<accession>A0ABT4H3J7</accession>
<evidence type="ECO:0000313" key="2">
    <source>
        <dbReference type="Proteomes" id="UP001527181"/>
    </source>
</evidence>
<gene>
    <name evidence="1" type="ORF">M5X12_23840</name>
</gene>
<protein>
    <submittedName>
        <fullName evidence="1">Uncharacterized protein</fullName>
    </submittedName>
</protein>
<sequence length="117" mass="13663">MSEEKKKRGRPARKSESKRLWLKVPVTCKDKLEQVSDRLNSTKTDILIHLINDTAKEYNLHPGLKEIKDQADYVHSYNQEHFGNRPIMEEEQSQALTDYYKSKGYSFGSDEDSFILP</sequence>
<name>A0ABT4H3J7_PAEAL</name>
<dbReference type="EMBL" id="JAMDNP010000057">
    <property type="protein sequence ID" value="MCY9763546.1"/>
    <property type="molecule type" value="Genomic_DNA"/>
</dbReference>
<keyword evidence="2" id="KW-1185">Reference proteome</keyword>
<proteinExistence type="predicted"/>
<organism evidence="1 2">
    <name type="scientific">Paenibacillus alvei</name>
    <name type="common">Bacillus alvei</name>
    <dbReference type="NCBI Taxonomy" id="44250"/>
    <lineage>
        <taxon>Bacteria</taxon>
        <taxon>Bacillati</taxon>
        <taxon>Bacillota</taxon>
        <taxon>Bacilli</taxon>
        <taxon>Bacillales</taxon>
        <taxon>Paenibacillaceae</taxon>
        <taxon>Paenibacillus</taxon>
    </lineage>
</organism>
<dbReference type="Proteomes" id="UP001527181">
    <property type="component" value="Unassembled WGS sequence"/>
</dbReference>
<reference evidence="1 2" key="1">
    <citation type="submission" date="2022-05" db="EMBL/GenBank/DDBJ databases">
        <title>Genome Sequencing of Bee-Associated Microbes.</title>
        <authorList>
            <person name="Dunlap C."/>
        </authorList>
    </citation>
    <scope>NUCLEOTIDE SEQUENCE [LARGE SCALE GENOMIC DNA]</scope>
    <source>
        <strain evidence="1 2">NRRL B-04010</strain>
    </source>
</reference>